<accession>A0ABD5UT74</accession>
<evidence type="ECO:0000256" key="1">
    <source>
        <dbReference type="SAM" id="MobiDB-lite"/>
    </source>
</evidence>
<feature type="region of interest" description="Disordered" evidence="1">
    <location>
        <begin position="1"/>
        <end position="65"/>
    </location>
</feature>
<feature type="domain" description="HMA" evidence="3">
    <location>
        <begin position="59"/>
        <end position="124"/>
    </location>
</feature>
<protein>
    <recommendedName>
        <fullName evidence="3">HMA domain-containing protein</fullName>
    </recommendedName>
</protein>
<organism evidence="4 5">
    <name type="scientific">Halorubrum trueperi</name>
    <dbReference type="NCBI Taxonomy" id="2004704"/>
    <lineage>
        <taxon>Archaea</taxon>
        <taxon>Methanobacteriati</taxon>
        <taxon>Methanobacteriota</taxon>
        <taxon>Stenosarchaea group</taxon>
        <taxon>Halobacteria</taxon>
        <taxon>Halobacteriales</taxon>
        <taxon>Haloferacaceae</taxon>
        <taxon>Halorubrum</taxon>
    </lineage>
</organism>
<dbReference type="SUPFAM" id="SSF55008">
    <property type="entry name" value="HMA, heavy metal-associated domain"/>
    <property type="match status" value="1"/>
</dbReference>
<feature type="region of interest" description="Disordered" evidence="1">
    <location>
        <begin position="277"/>
        <end position="323"/>
    </location>
</feature>
<reference evidence="4 5" key="1">
    <citation type="journal article" date="2019" name="Int. J. Syst. Evol. Microbiol.">
        <title>The Global Catalogue of Microorganisms (GCM) 10K type strain sequencing project: providing services to taxonomists for standard genome sequencing and annotation.</title>
        <authorList>
            <consortium name="The Broad Institute Genomics Platform"/>
            <consortium name="The Broad Institute Genome Sequencing Center for Infectious Disease"/>
            <person name="Wu L."/>
            <person name="Ma J."/>
        </authorList>
    </citation>
    <scope>NUCLEOTIDE SEQUENCE [LARGE SCALE GENOMIC DNA]</scope>
    <source>
        <strain evidence="4 5">Y73</strain>
    </source>
</reference>
<dbReference type="InterPro" id="IPR006121">
    <property type="entry name" value="HMA_dom"/>
</dbReference>
<evidence type="ECO:0000313" key="4">
    <source>
        <dbReference type="EMBL" id="MFC6890532.1"/>
    </source>
</evidence>
<dbReference type="Proteomes" id="UP001596333">
    <property type="component" value="Unassembled WGS sequence"/>
</dbReference>
<feature type="transmembrane region" description="Helical" evidence="2">
    <location>
        <begin position="143"/>
        <end position="162"/>
    </location>
</feature>
<keyword evidence="2" id="KW-0472">Membrane</keyword>
<dbReference type="AlphaFoldDB" id="A0ABD5UT74"/>
<feature type="transmembrane region" description="Helical" evidence="2">
    <location>
        <begin position="187"/>
        <end position="206"/>
    </location>
</feature>
<feature type="compositionally biased region" description="Basic and acidic residues" evidence="1">
    <location>
        <begin position="53"/>
        <end position="65"/>
    </location>
</feature>
<keyword evidence="2" id="KW-0812">Transmembrane</keyword>
<evidence type="ECO:0000259" key="3">
    <source>
        <dbReference type="PROSITE" id="PS50846"/>
    </source>
</evidence>
<keyword evidence="2" id="KW-1133">Transmembrane helix</keyword>
<evidence type="ECO:0000313" key="5">
    <source>
        <dbReference type="Proteomes" id="UP001596333"/>
    </source>
</evidence>
<dbReference type="PROSITE" id="PS50846">
    <property type="entry name" value="HMA_2"/>
    <property type="match status" value="1"/>
</dbReference>
<dbReference type="InterPro" id="IPR036163">
    <property type="entry name" value="HMA_dom_sf"/>
</dbReference>
<sequence>MSDDLSNDHRERPTPLDAAARDRGIDIDRVKRPGERSGERPASNSGDGPRVARVPEPHVHDTFAVEGIDTERREALLEAVLRDHDGVSSASATRRNGTVGIHHDPSLSRSALRESLESCGLIVAPGDEAFEVRRASQFASARVAVAVLFGLMVATPYIGVLYPTRVQWLFYDPMTVAYLQSILDSRVATHFFVNLAALSGIAFLVACGPTIRRAIDAVTEGRITNDAIFVGAVVAVFGYSTLAAFTGFDGAVHYDLVAYAVAGVTLWNHFGVEDPIATGTGRNESADDSVGGRNASPDPAAPTDGEPIAMADDESVAMTDGGR</sequence>
<feature type="compositionally biased region" description="Basic and acidic residues" evidence="1">
    <location>
        <begin position="1"/>
        <end position="39"/>
    </location>
</feature>
<name>A0ABD5UT74_9EURY</name>
<keyword evidence="5" id="KW-1185">Reference proteome</keyword>
<dbReference type="RefSeq" id="WP_379770581.1">
    <property type="nucleotide sequence ID" value="NZ_JBHSXI010000023.1"/>
</dbReference>
<dbReference type="Gene3D" id="3.30.70.100">
    <property type="match status" value="1"/>
</dbReference>
<comment type="caution">
    <text evidence="4">The sequence shown here is derived from an EMBL/GenBank/DDBJ whole genome shotgun (WGS) entry which is preliminary data.</text>
</comment>
<feature type="transmembrane region" description="Helical" evidence="2">
    <location>
        <begin position="227"/>
        <end position="248"/>
    </location>
</feature>
<proteinExistence type="predicted"/>
<gene>
    <name evidence="4" type="ORF">ACFQEY_16185</name>
</gene>
<evidence type="ECO:0000256" key="2">
    <source>
        <dbReference type="SAM" id="Phobius"/>
    </source>
</evidence>
<dbReference type="EMBL" id="JBHSXI010000023">
    <property type="protein sequence ID" value="MFC6890532.1"/>
    <property type="molecule type" value="Genomic_DNA"/>
</dbReference>